<accession>A0ABW0M8K1</accession>
<evidence type="ECO:0000256" key="13">
    <source>
        <dbReference type="HAMAP-Rule" id="MF_00184"/>
    </source>
</evidence>
<evidence type="ECO:0000256" key="1">
    <source>
        <dbReference type="ARBA" id="ARBA00008226"/>
    </source>
</evidence>
<comment type="similarity">
    <text evidence="1 13">Belongs to the class-II aminoacyl-tRNA synthetase family.</text>
</comment>
<feature type="binding site" evidence="13">
    <location>
        <position position="384"/>
    </location>
    <ligand>
        <name>Zn(2+)</name>
        <dbReference type="ChEBI" id="CHEBI:29105"/>
        <note>catalytic</note>
    </ligand>
</feature>
<dbReference type="InterPro" id="IPR047246">
    <property type="entry name" value="ThrRS_anticodon"/>
</dbReference>
<dbReference type="InterPro" id="IPR002314">
    <property type="entry name" value="aa-tRNA-synt_IIb"/>
</dbReference>
<dbReference type="InterPro" id="IPR012947">
    <property type="entry name" value="tRNA_SAD"/>
</dbReference>
<dbReference type="SMART" id="SM00863">
    <property type="entry name" value="tRNA_SAD"/>
    <property type="match status" value="1"/>
</dbReference>
<dbReference type="HAMAP" id="MF_00184">
    <property type="entry name" value="Thr_tRNA_synth"/>
    <property type="match status" value="1"/>
</dbReference>
<dbReference type="InterPro" id="IPR012676">
    <property type="entry name" value="TGS-like"/>
</dbReference>
<feature type="binding site" evidence="13">
    <location>
        <position position="333"/>
    </location>
    <ligand>
        <name>Zn(2+)</name>
        <dbReference type="ChEBI" id="CHEBI:29105"/>
        <note>catalytic</note>
    </ligand>
</feature>
<reference evidence="17" key="1">
    <citation type="journal article" date="2019" name="Int. J. Syst. Evol. Microbiol.">
        <title>The Global Catalogue of Microorganisms (GCM) 10K type strain sequencing project: providing services to taxonomists for standard genome sequencing and annotation.</title>
        <authorList>
            <consortium name="The Broad Institute Genomics Platform"/>
            <consortium name="The Broad Institute Genome Sequencing Center for Infectious Disease"/>
            <person name="Wu L."/>
            <person name="Ma J."/>
        </authorList>
    </citation>
    <scope>NUCLEOTIDE SEQUENCE [LARGE SCALE GENOMIC DNA]</scope>
    <source>
        <strain evidence="17">JCM 17066</strain>
    </source>
</reference>
<dbReference type="InterPro" id="IPR012675">
    <property type="entry name" value="Beta-grasp_dom_sf"/>
</dbReference>
<dbReference type="InterPro" id="IPR004095">
    <property type="entry name" value="TGS"/>
</dbReference>
<dbReference type="SUPFAM" id="SSF52954">
    <property type="entry name" value="Class II aaRS ABD-related"/>
    <property type="match status" value="1"/>
</dbReference>
<evidence type="ECO:0000313" key="17">
    <source>
        <dbReference type="Proteomes" id="UP001596045"/>
    </source>
</evidence>
<evidence type="ECO:0000256" key="9">
    <source>
        <dbReference type="ARBA" id="ARBA00022884"/>
    </source>
</evidence>
<dbReference type="InterPro" id="IPR036621">
    <property type="entry name" value="Anticodon-bd_dom_sf"/>
</dbReference>
<keyword evidence="6 13" id="KW-0547">Nucleotide-binding</keyword>
<evidence type="ECO:0000256" key="4">
    <source>
        <dbReference type="ARBA" id="ARBA00022598"/>
    </source>
</evidence>
<comment type="caution">
    <text evidence="16">The sequence shown here is derived from an EMBL/GenBank/DDBJ whole genome shotgun (WGS) entry which is preliminary data.</text>
</comment>
<sequence length="635" mass="72028">MISVKLPDGSQRQFEAPLTVAQVAANIGAGLAKAALAGKVDGKLVDTSYLIDRDIELAIVTDKDADGLEVIRHSTAHLLAYAVKELFPDAQVTIGPVIDNGFFYDFSYKRPFTPDDLVAIEKKMAELAKKDEPVTRKVLPRDEAVAYFKSIGEAYKAEIIESIPQDQDVSLYTEGNFTDLCRGPHVPSTGKLKVFKLMKLAGAYWRGDSKNEMLQRVYGTAWAKKEEQEAYLHMLEEAEKRDHRKLGRALDLFHFQDEAPGLIFWHPKGWTVWQQVEQFMRRVYQDNGYQEVKAPQILDRSLWEKTGHWDNYRDNMFTTESENRSYALKPMNCPGHIQIFNSGLHSYRDLPLRYGEFGQCHRNESSGALHGMMRVRGFTQDDGHIFCTEEQIQEEVAAFDKVVRQVYTDFGFTEVAVKLALRPDKRVGDDEVWDKAEIALREAIRASGTEWEELPGEGAFYGPKIEYHLKDSIGRSWQCGTMQVDFSMPGRLGSEYVTEDNGRKVPVMLHRAIVGSLERFIGILIENHAGALPLWLAPVQIVVLNISDAQSEYVQNVAQTLKKQGFRVETDLRNEKITYKIRQHSLQKPPYILVVGDKERDANTVAVRARGNVDLGVMPIDVLVERLKNEVDTKA</sequence>
<keyword evidence="2 13" id="KW-0963">Cytoplasm</keyword>
<dbReference type="GO" id="GO:0004829">
    <property type="term" value="F:threonine-tRNA ligase activity"/>
    <property type="evidence" value="ECO:0007669"/>
    <property type="project" value="UniProtKB-EC"/>
</dbReference>
<evidence type="ECO:0000256" key="12">
    <source>
        <dbReference type="ARBA" id="ARBA00049515"/>
    </source>
</evidence>
<dbReference type="InterPro" id="IPR006195">
    <property type="entry name" value="aa-tRNA-synth_II"/>
</dbReference>
<keyword evidence="10 13" id="KW-0648">Protein biosynthesis</keyword>
<dbReference type="Pfam" id="PF00587">
    <property type="entry name" value="tRNA-synt_2b"/>
    <property type="match status" value="1"/>
</dbReference>
<feature type="region of interest" description="Catalytic" evidence="13">
    <location>
        <begin position="242"/>
        <end position="533"/>
    </location>
</feature>
<keyword evidence="5 13" id="KW-0479">Metal-binding</keyword>
<dbReference type="InterPro" id="IPR045864">
    <property type="entry name" value="aa-tRNA-synth_II/BPL/LPL"/>
</dbReference>
<comment type="cofactor">
    <cofactor evidence="13">
        <name>Zn(2+)</name>
        <dbReference type="ChEBI" id="CHEBI:29105"/>
    </cofactor>
    <text evidence="13">Binds 1 zinc ion per subunit.</text>
</comment>
<keyword evidence="4 13" id="KW-0436">Ligase</keyword>
<dbReference type="SUPFAM" id="SSF81271">
    <property type="entry name" value="TGS-like"/>
    <property type="match status" value="1"/>
</dbReference>
<protein>
    <recommendedName>
        <fullName evidence="13">Threonine--tRNA ligase</fullName>
        <ecNumber evidence="13">6.1.1.3</ecNumber>
    </recommendedName>
    <alternativeName>
        <fullName evidence="13">Threonyl-tRNA synthetase</fullName>
        <shortName evidence="13">ThrRS</shortName>
    </alternativeName>
</protein>
<gene>
    <name evidence="13 16" type="primary">thrS</name>
    <name evidence="16" type="ORF">ACFPM8_07950</name>
</gene>
<comment type="subunit">
    <text evidence="13">Homodimer.</text>
</comment>
<dbReference type="CDD" id="cd01667">
    <property type="entry name" value="TGS_ThrRS"/>
    <property type="match status" value="1"/>
</dbReference>
<dbReference type="PROSITE" id="PS50862">
    <property type="entry name" value="AA_TRNA_LIGASE_II"/>
    <property type="match status" value="1"/>
</dbReference>
<dbReference type="Gene3D" id="3.30.980.10">
    <property type="entry name" value="Threonyl-trna Synthetase, Chain A, domain 2"/>
    <property type="match status" value="1"/>
</dbReference>
<evidence type="ECO:0000256" key="3">
    <source>
        <dbReference type="ARBA" id="ARBA00022555"/>
    </source>
</evidence>
<evidence type="ECO:0000256" key="5">
    <source>
        <dbReference type="ARBA" id="ARBA00022723"/>
    </source>
</evidence>
<dbReference type="SUPFAM" id="SSF55186">
    <property type="entry name" value="ThrRS/AlaRS common domain"/>
    <property type="match status" value="1"/>
</dbReference>
<dbReference type="InterPro" id="IPR018163">
    <property type="entry name" value="Thr/Ala-tRNA-synth_IIc_edit"/>
</dbReference>
<dbReference type="Pfam" id="PF07973">
    <property type="entry name" value="tRNA_SAD"/>
    <property type="match status" value="1"/>
</dbReference>
<dbReference type="EMBL" id="JBHSMT010000013">
    <property type="protein sequence ID" value="MFC5473891.1"/>
    <property type="molecule type" value="Genomic_DNA"/>
</dbReference>
<dbReference type="InterPro" id="IPR004154">
    <property type="entry name" value="Anticodon-bd"/>
</dbReference>
<proteinExistence type="inferred from homology"/>
<evidence type="ECO:0000256" key="2">
    <source>
        <dbReference type="ARBA" id="ARBA00022490"/>
    </source>
</evidence>
<dbReference type="Proteomes" id="UP001596045">
    <property type="component" value="Unassembled WGS sequence"/>
</dbReference>
<comment type="subcellular location">
    <subcellularLocation>
        <location evidence="13">Cytoplasm</location>
    </subcellularLocation>
</comment>
<evidence type="ECO:0000256" key="6">
    <source>
        <dbReference type="ARBA" id="ARBA00022741"/>
    </source>
</evidence>
<name>A0ABW0M8K1_9BURK</name>
<evidence type="ECO:0000256" key="11">
    <source>
        <dbReference type="ARBA" id="ARBA00023146"/>
    </source>
</evidence>
<dbReference type="Pfam" id="PF02824">
    <property type="entry name" value="TGS"/>
    <property type="match status" value="1"/>
</dbReference>
<dbReference type="RefSeq" id="WP_378996827.1">
    <property type="nucleotide sequence ID" value="NZ_JBHSMT010000013.1"/>
</dbReference>
<dbReference type="Gene3D" id="3.40.50.800">
    <property type="entry name" value="Anticodon-binding domain"/>
    <property type="match status" value="1"/>
</dbReference>
<dbReference type="PROSITE" id="PS51880">
    <property type="entry name" value="TGS"/>
    <property type="match status" value="1"/>
</dbReference>
<keyword evidence="9 13" id="KW-0694">RNA-binding</keyword>
<dbReference type="Gene3D" id="3.30.54.20">
    <property type="match status" value="1"/>
</dbReference>
<feature type="domain" description="TGS" evidence="15">
    <location>
        <begin position="1"/>
        <end position="61"/>
    </location>
</feature>
<evidence type="ECO:0000259" key="14">
    <source>
        <dbReference type="PROSITE" id="PS50862"/>
    </source>
</evidence>
<dbReference type="Pfam" id="PF03129">
    <property type="entry name" value="HGTP_anticodon"/>
    <property type="match status" value="1"/>
</dbReference>
<dbReference type="PRINTS" id="PR01047">
    <property type="entry name" value="TRNASYNTHTHR"/>
</dbReference>
<dbReference type="PANTHER" id="PTHR11451:SF44">
    <property type="entry name" value="THREONINE--TRNA LIGASE, CHLOROPLASTIC_MITOCHONDRIAL 2"/>
    <property type="match status" value="1"/>
</dbReference>
<evidence type="ECO:0000259" key="15">
    <source>
        <dbReference type="PROSITE" id="PS51880"/>
    </source>
</evidence>
<keyword evidence="3 13" id="KW-0820">tRNA-binding</keyword>
<keyword evidence="17" id="KW-1185">Reference proteome</keyword>
<comment type="catalytic activity">
    <reaction evidence="12 13">
        <text>tRNA(Thr) + L-threonine + ATP = L-threonyl-tRNA(Thr) + AMP + diphosphate + H(+)</text>
        <dbReference type="Rhea" id="RHEA:24624"/>
        <dbReference type="Rhea" id="RHEA-COMP:9670"/>
        <dbReference type="Rhea" id="RHEA-COMP:9704"/>
        <dbReference type="ChEBI" id="CHEBI:15378"/>
        <dbReference type="ChEBI" id="CHEBI:30616"/>
        <dbReference type="ChEBI" id="CHEBI:33019"/>
        <dbReference type="ChEBI" id="CHEBI:57926"/>
        <dbReference type="ChEBI" id="CHEBI:78442"/>
        <dbReference type="ChEBI" id="CHEBI:78534"/>
        <dbReference type="ChEBI" id="CHEBI:456215"/>
        <dbReference type="EC" id="6.1.1.3"/>
    </reaction>
</comment>
<evidence type="ECO:0000256" key="7">
    <source>
        <dbReference type="ARBA" id="ARBA00022833"/>
    </source>
</evidence>
<dbReference type="Gene3D" id="3.30.930.10">
    <property type="entry name" value="Bira Bifunctional Protein, Domain 2"/>
    <property type="match status" value="1"/>
</dbReference>
<organism evidence="16 17">
    <name type="scientific">Paraherbaspirillum soli</name>
    <dbReference type="NCBI Taxonomy" id="631222"/>
    <lineage>
        <taxon>Bacteria</taxon>
        <taxon>Pseudomonadati</taxon>
        <taxon>Pseudomonadota</taxon>
        <taxon>Betaproteobacteria</taxon>
        <taxon>Burkholderiales</taxon>
        <taxon>Oxalobacteraceae</taxon>
        <taxon>Paraherbaspirillum</taxon>
    </lineage>
</organism>
<evidence type="ECO:0000256" key="10">
    <source>
        <dbReference type="ARBA" id="ARBA00022917"/>
    </source>
</evidence>
<dbReference type="CDD" id="cd00771">
    <property type="entry name" value="ThrRS_core"/>
    <property type="match status" value="1"/>
</dbReference>
<feature type="binding site" evidence="13">
    <location>
        <position position="510"/>
    </location>
    <ligand>
        <name>Zn(2+)</name>
        <dbReference type="ChEBI" id="CHEBI:29105"/>
        <note>catalytic</note>
    </ligand>
</feature>
<dbReference type="NCBIfam" id="TIGR00418">
    <property type="entry name" value="thrS"/>
    <property type="match status" value="1"/>
</dbReference>
<keyword evidence="8 13" id="KW-0067">ATP-binding</keyword>
<dbReference type="CDD" id="cd00860">
    <property type="entry name" value="ThrRS_anticodon"/>
    <property type="match status" value="1"/>
</dbReference>
<dbReference type="InterPro" id="IPR002320">
    <property type="entry name" value="Thr-tRNA-ligase_IIa"/>
</dbReference>
<dbReference type="InterPro" id="IPR033728">
    <property type="entry name" value="ThrRS_core"/>
</dbReference>
<feature type="domain" description="Aminoacyl-transfer RNA synthetases class-II family profile" evidence="14">
    <location>
        <begin position="261"/>
        <end position="533"/>
    </location>
</feature>
<evidence type="ECO:0000256" key="8">
    <source>
        <dbReference type="ARBA" id="ARBA00022840"/>
    </source>
</evidence>
<keyword evidence="11 13" id="KW-0030">Aminoacyl-tRNA synthetase</keyword>
<evidence type="ECO:0000313" key="16">
    <source>
        <dbReference type="EMBL" id="MFC5473891.1"/>
    </source>
</evidence>
<dbReference type="SUPFAM" id="SSF55681">
    <property type="entry name" value="Class II aaRS and biotin synthetases"/>
    <property type="match status" value="1"/>
</dbReference>
<dbReference type="Gene3D" id="3.10.20.30">
    <property type="match status" value="1"/>
</dbReference>
<dbReference type="PANTHER" id="PTHR11451">
    <property type="entry name" value="THREONINE-TRNA LIGASE"/>
    <property type="match status" value="1"/>
</dbReference>
<dbReference type="EC" id="6.1.1.3" evidence="13"/>
<keyword evidence="7 13" id="KW-0862">Zinc</keyword>